<sequence length="311" mass="34038">MHLYIYTLLNDTLRARLRAQLPPDVQVSFRNELTADQQLPTFQSANIILGNPPAAWFNEGTLPNLQFWQIDSSGFEQYTGLQLPVPVANMGDYFAWPCAESIVAGIMALYRNLPQLALLQAEKRWVGPPVRANMQLMRHKRVVILGAGYIGLAVRQQLSGFQCHTQLLARTSPEAQLRSPEELKAVLPETDLVINCLPGTAEGFYSAELIEAMKPGSVYASVGRGNTTDEPALIAALQVGHLGGAVLDVTAVEPLPVDSSLWSMPNVILTQHSAGGQPDEDGGKVDMILLNLRRFRNGKPLESLVDVARGY</sequence>
<dbReference type="OrthoDB" id="9805416at2"/>
<dbReference type="Gene3D" id="3.40.50.720">
    <property type="entry name" value="NAD(P)-binding Rossmann-like Domain"/>
    <property type="match status" value="2"/>
</dbReference>
<dbReference type="EMBL" id="LNAL01000003">
    <property type="protein sequence ID" value="KUG09581.1"/>
    <property type="molecule type" value="Genomic_DNA"/>
</dbReference>
<reference evidence="4 5" key="1">
    <citation type="submission" date="2015-11" db="EMBL/GenBank/DDBJ databases">
        <title>Solirubrum puertoriconensis gen. nov. an environmental bacteria isolated in Puerto Rico.</title>
        <authorList>
            <person name="Cuebas-Irizarry M.F."/>
            <person name="Montalvo-Rodriguez R."/>
        </authorList>
    </citation>
    <scope>NUCLEOTIDE SEQUENCE [LARGE SCALE GENOMIC DNA]</scope>
    <source>
        <strain evidence="4 5">MC1A</strain>
    </source>
</reference>
<evidence type="ECO:0000256" key="2">
    <source>
        <dbReference type="ARBA" id="ARBA00023027"/>
    </source>
</evidence>
<name>A0A9X0HP11_SOLP1</name>
<accession>A0A9X0HP11</accession>
<dbReference type="GO" id="GO:0051287">
    <property type="term" value="F:NAD binding"/>
    <property type="evidence" value="ECO:0007669"/>
    <property type="project" value="InterPro"/>
</dbReference>
<dbReference type="Proteomes" id="UP000054223">
    <property type="component" value="Unassembled WGS sequence"/>
</dbReference>
<comment type="caution">
    <text evidence="4">The sequence shown here is derived from an EMBL/GenBank/DDBJ whole genome shotgun (WGS) entry which is preliminary data.</text>
</comment>
<dbReference type="PANTHER" id="PTHR43333:SF1">
    <property type="entry name" value="D-ISOMER SPECIFIC 2-HYDROXYACID DEHYDROGENASE NAD-BINDING DOMAIN-CONTAINING PROTEIN"/>
    <property type="match status" value="1"/>
</dbReference>
<feature type="domain" description="D-isomer specific 2-hydroxyacid dehydrogenase NAD-binding" evidence="3">
    <location>
        <begin position="104"/>
        <end position="274"/>
    </location>
</feature>
<keyword evidence="1" id="KW-0560">Oxidoreductase</keyword>
<evidence type="ECO:0000313" key="5">
    <source>
        <dbReference type="Proteomes" id="UP000054223"/>
    </source>
</evidence>
<organism evidence="4 5">
    <name type="scientific">Solirubrum puertoriconensis</name>
    <dbReference type="NCBI Taxonomy" id="1751427"/>
    <lineage>
        <taxon>Bacteria</taxon>
        <taxon>Pseudomonadati</taxon>
        <taxon>Bacteroidota</taxon>
        <taxon>Cytophagia</taxon>
        <taxon>Cytophagales</taxon>
    </lineage>
</organism>
<dbReference type="RefSeq" id="WP_059067686.1">
    <property type="nucleotide sequence ID" value="NZ_LNAL01000003.1"/>
</dbReference>
<dbReference type="PANTHER" id="PTHR43333">
    <property type="entry name" value="2-HACID_DH_C DOMAIN-CONTAINING PROTEIN"/>
    <property type="match status" value="1"/>
</dbReference>
<protein>
    <submittedName>
        <fullName evidence="4">Hydroxyacid dehydrogenase</fullName>
    </submittedName>
</protein>
<dbReference type="Pfam" id="PF02826">
    <property type="entry name" value="2-Hacid_dh_C"/>
    <property type="match status" value="1"/>
</dbReference>
<dbReference type="GO" id="GO:0016491">
    <property type="term" value="F:oxidoreductase activity"/>
    <property type="evidence" value="ECO:0007669"/>
    <property type="project" value="UniProtKB-KW"/>
</dbReference>
<gene>
    <name evidence="4" type="ORF">ASU33_17920</name>
</gene>
<keyword evidence="5" id="KW-1185">Reference proteome</keyword>
<dbReference type="InterPro" id="IPR006140">
    <property type="entry name" value="D-isomer_DH_NAD-bd"/>
</dbReference>
<dbReference type="InterPro" id="IPR036291">
    <property type="entry name" value="NAD(P)-bd_dom_sf"/>
</dbReference>
<evidence type="ECO:0000313" key="4">
    <source>
        <dbReference type="EMBL" id="KUG09581.1"/>
    </source>
</evidence>
<keyword evidence="2" id="KW-0520">NAD</keyword>
<evidence type="ECO:0000256" key="1">
    <source>
        <dbReference type="ARBA" id="ARBA00023002"/>
    </source>
</evidence>
<evidence type="ECO:0000259" key="3">
    <source>
        <dbReference type="Pfam" id="PF02826"/>
    </source>
</evidence>
<proteinExistence type="predicted"/>
<dbReference type="SUPFAM" id="SSF51735">
    <property type="entry name" value="NAD(P)-binding Rossmann-fold domains"/>
    <property type="match status" value="1"/>
</dbReference>
<dbReference type="AlphaFoldDB" id="A0A9X0HP11"/>
<dbReference type="CDD" id="cd05300">
    <property type="entry name" value="2-Hacid_dh_1"/>
    <property type="match status" value="1"/>
</dbReference>